<dbReference type="AlphaFoldDB" id="A0A8J2NZ35"/>
<reference evidence="1" key="1">
    <citation type="submission" date="2021-06" db="EMBL/GenBank/DDBJ databases">
        <authorList>
            <person name="Hodson N. C."/>
            <person name="Mongue J. A."/>
            <person name="Jaron S. K."/>
        </authorList>
    </citation>
    <scope>NUCLEOTIDE SEQUENCE</scope>
</reference>
<evidence type="ECO:0000313" key="2">
    <source>
        <dbReference type="Proteomes" id="UP000708208"/>
    </source>
</evidence>
<keyword evidence="2" id="KW-1185">Reference proteome</keyword>
<dbReference type="Proteomes" id="UP000708208">
    <property type="component" value="Unassembled WGS sequence"/>
</dbReference>
<evidence type="ECO:0000313" key="1">
    <source>
        <dbReference type="EMBL" id="CAG7719640.1"/>
    </source>
</evidence>
<protein>
    <submittedName>
        <fullName evidence="1">Uncharacterized protein</fullName>
    </submittedName>
</protein>
<dbReference type="EMBL" id="CAJVCH010063168">
    <property type="protein sequence ID" value="CAG7719640.1"/>
    <property type="molecule type" value="Genomic_DNA"/>
</dbReference>
<name>A0A8J2NZ35_9HEXA</name>
<comment type="caution">
    <text evidence="1">The sequence shown here is derived from an EMBL/GenBank/DDBJ whole genome shotgun (WGS) entry which is preliminary data.</text>
</comment>
<organism evidence="1 2">
    <name type="scientific">Allacma fusca</name>
    <dbReference type="NCBI Taxonomy" id="39272"/>
    <lineage>
        <taxon>Eukaryota</taxon>
        <taxon>Metazoa</taxon>
        <taxon>Ecdysozoa</taxon>
        <taxon>Arthropoda</taxon>
        <taxon>Hexapoda</taxon>
        <taxon>Collembola</taxon>
        <taxon>Symphypleona</taxon>
        <taxon>Sminthuridae</taxon>
        <taxon>Allacma</taxon>
    </lineage>
</organism>
<gene>
    <name evidence="1" type="ORF">AFUS01_LOCUS8955</name>
</gene>
<proteinExistence type="predicted"/>
<accession>A0A8J2NZ35</accession>
<sequence length="74" mass="8374">MQLKYMALGFLTSVIPNTKEENHGNVTAHRGTRFRSPKRMERLKKIPHNQPLVKLTIVGAQLGFKAEAERFLAG</sequence>